<feature type="transmembrane region" description="Helical" evidence="1">
    <location>
        <begin position="238"/>
        <end position="258"/>
    </location>
</feature>
<dbReference type="FunCoup" id="A0A448YI31">
    <property type="interactions" value="83"/>
</dbReference>
<organism evidence="2 3">
    <name type="scientific">Brettanomyces naardenensis</name>
    <name type="common">Yeast</name>
    <dbReference type="NCBI Taxonomy" id="13370"/>
    <lineage>
        <taxon>Eukaryota</taxon>
        <taxon>Fungi</taxon>
        <taxon>Dikarya</taxon>
        <taxon>Ascomycota</taxon>
        <taxon>Saccharomycotina</taxon>
        <taxon>Pichiomycetes</taxon>
        <taxon>Pichiales</taxon>
        <taxon>Pichiaceae</taxon>
        <taxon>Brettanomyces</taxon>
    </lineage>
</organism>
<dbReference type="AlphaFoldDB" id="A0A448YI31"/>
<evidence type="ECO:0000256" key="1">
    <source>
        <dbReference type="SAM" id="Phobius"/>
    </source>
</evidence>
<dbReference type="PANTHER" id="PTHR28019">
    <property type="entry name" value="CELL MEMBRANE PROTEIN YLR413W-RELATED"/>
    <property type="match status" value="1"/>
</dbReference>
<proteinExistence type="predicted"/>
<feature type="transmembrane region" description="Helical" evidence="1">
    <location>
        <begin position="188"/>
        <end position="206"/>
    </location>
</feature>
<dbReference type="GO" id="GO:0031505">
    <property type="term" value="P:fungal-type cell wall organization"/>
    <property type="evidence" value="ECO:0007669"/>
    <property type="project" value="TreeGrafter"/>
</dbReference>
<dbReference type="EMBL" id="CAACVR010000005">
    <property type="protein sequence ID" value="VEU20556.1"/>
    <property type="molecule type" value="Genomic_DNA"/>
</dbReference>
<dbReference type="STRING" id="13370.A0A448YI31"/>
<feature type="transmembrane region" description="Helical" evidence="1">
    <location>
        <begin position="6"/>
        <end position="27"/>
    </location>
</feature>
<keyword evidence="1" id="KW-0472">Membrane</keyword>
<dbReference type="InterPro" id="IPR052413">
    <property type="entry name" value="SUR7_domain"/>
</dbReference>
<feature type="transmembrane region" description="Helical" evidence="1">
    <location>
        <begin position="159"/>
        <end position="182"/>
    </location>
</feature>
<keyword evidence="1" id="KW-0812">Transmembrane</keyword>
<dbReference type="GO" id="GO:0005886">
    <property type="term" value="C:plasma membrane"/>
    <property type="evidence" value="ECO:0007669"/>
    <property type="project" value="InterPro"/>
</dbReference>
<dbReference type="InParanoid" id="A0A448YI31"/>
<protein>
    <submittedName>
        <fullName evidence="2">DEKNAAC101414</fullName>
    </submittedName>
</protein>
<evidence type="ECO:0000313" key="2">
    <source>
        <dbReference type="EMBL" id="VEU20556.1"/>
    </source>
</evidence>
<gene>
    <name evidence="2" type="ORF">BRENAR_LOCUS1291</name>
</gene>
<dbReference type="GO" id="GO:0051285">
    <property type="term" value="C:cell cortex of cell tip"/>
    <property type="evidence" value="ECO:0007669"/>
    <property type="project" value="TreeGrafter"/>
</dbReference>
<reference evidence="2 3" key="1">
    <citation type="submission" date="2018-12" db="EMBL/GenBank/DDBJ databases">
        <authorList>
            <person name="Tiukova I."/>
            <person name="Dainat J."/>
        </authorList>
    </citation>
    <scope>NUCLEOTIDE SEQUENCE [LARGE SCALE GENOMIC DNA]</scope>
</reference>
<keyword evidence="1" id="KW-1133">Transmembrane helix</keyword>
<dbReference type="OrthoDB" id="3997563at2759"/>
<accession>A0A448YI31</accession>
<dbReference type="InterPro" id="IPR009571">
    <property type="entry name" value="SUR7/Rim9-like_fungi"/>
</dbReference>
<dbReference type="PANTHER" id="PTHR28019:SF2">
    <property type="entry name" value="CELL MEMBRANE PROTEIN YLR413W-RELATED"/>
    <property type="match status" value="1"/>
</dbReference>
<dbReference type="Proteomes" id="UP000290900">
    <property type="component" value="Unassembled WGS sequence"/>
</dbReference>
<name>A0A448YI31_BRENA</name>
<dbReference type="Pfam" id="PF06687">
    <property type="entry name" value="SUR7"/>
    <property type="match status" value="1"/>
</dbReference>
<sequence>MNFSPGGFFYTLLTFIVTAAALVLLLLSNVGSITNKKGDTSIYLLELNLANLNLDKVFPTDVSIDASTLLNNDVYILGMYGYCRGKTSTAGSDTDQELYATNFTMNSCTKAKPMYTFDPVNFLTTEFTQDTGVNLTASDISLPSKIEGYVKTADDVSKVIYITSCIAIVLNFLVAVLTIFMYCCRPGAVAILGMIEFVAFLAALIASGASTGMYKYIETAFNDEAAQYGIYASLSRNYLILTWIGTALCGVAYIMLFANCCCRCCCGGSPRKVYVEKEEY</sequence>
<evidence type="ECO:0000313" key="3">
    <source>
        <dbReference type="Proteomes" id="UP000290900"/>
    </source>
</evidence>
<keyword evidence="3" id="KW-1185">Reference proteome</keyword>